<keyword evidence="1" id="KW-0732">Signal</keyword>
<evidence type="ECO:0000313" key="4">
    <source>
        <dbReference type="EMBL" id="RHL89054.1"/>
    </source>
</evidence>
<dbReference type="PROSITE" id="PS51257">
    <property type="entry name" value="PROKAR_LIPOPROTEIN"/>
    <property type="match status" value="1"/>
</dbReference>
<dbReference type="Proteomes" id="UP000285013">
    <property type="component" value="Unassembled WGS sequence"/>
</dbReference>
<dbReference type="EMBL" id="QRWT01000006">
    <property type="protein sequence ID" value="RGT53552.1"/>
    <property type="molecule type" value="Genomic_DNA"/>
</dbReference>
<dbReference type="Proteomes" id="UP000291191">
    <property type="component" value="Unassembled WGS sequence"/>
</dbReference>
<accession>A0A412PAF6</accession>
<dbReference type="Proteomes" id="UP000284772">
    <property type="component" value="Unassembled WGS sequence"/>
</dbReference>
<dbReference type="CDD" id="cd02966">
    <property type="entry name" value="TlpA_like_family"/>
    <property type="match status" value="1"/>
</dbReference>
<evidence type="ECO:0000313" key="3">
    <source>
        <dbReference type="EMBL" id="RGT53552.1"/>
    </source>
</evidence>
<dbReference type="PANTHER" id="PTHR42852:SF13">
    <property type="entry name" value="PROTEIN DIPZ"/>
    <property type="match status" value="1"/>
</dbReference>
<dbReference type="InterPro" id="IPR012336">
    <property type="entry name" value="Thioredoxin-like_fold"/>
</dbReference>
<dbReference type="PROSITE" id="PS51352">
    <property type="entry name" value="THIOREDOXIN_2"/>
    <property type="match status" value="1"/>
</dbReference>
<dbReference type="Pfam" id="PF13905">
    <property type="entry name" value="Thioredoxin_8"/>
    <property type="match status" value="1"/>
</dbReference>
<dbReference type="InterPro" id="IPR036249">
    <property type="entry name" value="Thioredoxin-like_sf"/>
</dbReference>
<name>A0A412PAF6_9BACE</name>
<dbReference type="RefSeq" id="WP_115502628.1">
    <property type="nucleotide sequence ID" value="NZ_CABMMK010000003.1"/>
</dbReference>
<proteinExistence type="predicted"/>
<evidence type="ECO:0000313" key="7">
    <source>
        <dbReference type="Proteomes" id="UP000285013"/>
    </source>
</evidence>
<dbReference type="OrthoDB" id="1034479at2"/>
<protein>
    <submittedName>
        <fullName evidence="4">TlpA family protein disulfide reductase</fullName>
    </submittedName>
</protein>
<feature type="domain" description="Thioredoxin" evidence="2">
    <location>
        <begin position="247"/>
        <end position="391"/>
    </location>
</feature>
<evidence type="ECO:0000313" key="8">
    <source>
        <dbReference type="Proteomes" id="UP000291191"/>
    </source>
</evidence>
<keyword evidence="8" id="KW-1185">Reference proteome</keyword>
<dbReference type="InterPro" id="IPR050553">
    <property type="entry name" value="Thioredoxin_ResA/DsbE_sf"/>
</dbReference>
<feature type="chain" id="PRO_5044602159" evidence="1">
    <location>
        <begin position="23"/>
        <end position="391"/>
    </location>
</feature>
<evidence type="ECO:0000256" key="1">
    <source>
        <dbReference type="SAM" id="SignalP"/>
    </source>
</evidence>
<dbReference type="AlphaFoldDB" id="A0A412PAF6"/>
<dbReference type="EMBL" id="QRPE01000025">
    <property type="protein sequence ID" value="RHL89054.1"/>
    <property type="molecule type" value="Genomic_DNA"/>
</dbReference>
<dbReference type="EMBL" id="RCXO01000035">
    <property type="protein sequence ID" value="RYT77369.1"/>
    <property type="molecule type" value="Genomic_DNA"/>
</dbReference>
<sequence length="391" mass="45059">MKPLIPLAIFIFILTVSSCTTAPNFRIDVTTQGIQIGDTLILTHHLLPDWKEGDRDTFIATKEGKFSFCKQTDETKLYIITYHPSQTEPLRYCNRGFVFYARPGDHLKVKGNVEFFPAMHKEGGMYDDPRLQRILTLEDSITVEQNKIYRKLYYFANLRGTPQANPDSMMYYNQAYSQCRSSELSEALKEFRNTADDSEYAAWEYLQAVNRVSYSEAAERFTRFTPEIKSSTIGRKLEQLLKVMKNIEPGNTPSEFTVITSDSARISLSDYRGKYLLIYHWGYGCPGTTWVHPHLLKLYEEYHDKGFEILGFTGDKQPETLSQDSEVASLFYPPWATVYTNQKENSFIADDYYFNGVPILMVISPEGKTLLRGYSGIYQPLKELLEKEMGK</sequence>
<reference evidence="5 8" key="2">
    <citation type="journal article" date="2019" name="Science, e1252229">
        <title>Invertible promoters mediate bacterial phase variation, antibiotic resistance, and host adaptation in the gut.</title>
        <authorList>
            <person name="Jiang X."/>
            <person name="Hall A.B."/>
            <person name="Arthur T.D."/>
            <person name="Plichta D.R."/>
            <person name="Covington C.T."/>
            <person name="Poyet M."/>
            <person name="Crothers J."/>
            <person name="Moses P.L."/>
            <person name="Tolonen A.C."/>
            <person name="Vlamakis H."/>
            <person name="Alm E.J."/>
            <person name="Xavier R.J."/>
        </authorList>
    </citation>
    <scope>NUCLEOTIDE SEQUENCE [LARGE SCALE GENOMIC DNA]</scope>
    <source>
        <strain evidence="5">Bf_0095</strain>
        <strain evidence="8">bf_0095</strain>
    </source>
</reference>
<evidence type="ECO:0000313" key="5">
    <source>
        <dbReference type="EMBL" id="RYT77369.1"/>
    </source>
</evidence>
<dbReference type="InterPro" id="IPR013766">
    <property type="entry name" value="Thioredoxin_domain"/>
</dbReference>
<organism evidence="4 7">
    <name type="scientific">Bacteroides intestinalis</name>
    <dbReference type="NCBI Taxonomy" id="329854"/>
    <lineage>
        <taxon>Bacteria</taxon>
        <taxon>Pseudomonadati</taxon>
        <taxon>Bacteroidota</taxon>
        <taxon>Bacteroidia</taxon>
        <taxon>Bacteroidales</taxon>
        <taxon>Bacteroidaceae</taxon>
        <taxon>Bacteroides</taxon>
    </lineage>
</organism>
<gene>
    <name evidence="3" type="ORF">DWX27_08685</name>
    <name evidence="4" type="ORF">DWZ95_17610</name>
    <name evidence="5" type="ORF">EAJ06_20465</name>
</gene>
<dbReference type="SUPFAM" id="SSF52833">
    <property type="entry name" value="Thioredoxin-like"/>
    <property type="match status" value="1"/>
</dbReference>
<comment type="caution">
    <text evidence="4">The sequence shown here is derived from an EMBL/GenBank/DDBJ whole genome shotgun (WGS) entry which is preliminary data.</text>
</comment>
<reference evidence="6 7" key="1">
    <citation type="submission" date="2018-08" db="EMBL/GenBank/DDBJ databases">
        <title>A genome reference for cultivated species of the human gut microbiota.</title>
        <authorList>
            <person name="Zou Y."/>
            <person name="Xue W."/>
            <person name="Luo G."/>
        </authorList>
    </citation>
    <scope>NUCLEOTIDE SEQUENCE [LARGE SCALE GENOMIC DNA]</scope>
    <source>
        <strain evidence="3 6">AF19-10AC</strain>
        <strain evidence="4 7">AF36-16BH</strain>
    </source>
</reference>
<evidence type="ECO:0000259" key="2">
    <source>
        <dbReference type="PROSITE" id="PS51352"/>
    </source>
</evidence>
<feature type="signal peptide" evidence="1">
    <location>
        <begin position="1"/>
        <end position="22"/>
    </location>
</feature>
<dbReference type="Gene3D" id="3.40.30.10">
    <property type="entry name" value="Glutaredoxin"/>
    <property type="match status" value="1"/>
</dbReference>
<evidence type="ECO:0000313" key="6">
    <source>
        <dbReference type="Proteomes" id="UP000284772"/>
    </source>
</evidence>
<dbReference type="PANTHER" id="PTHR42852">
    <property type="entry name" value="THIOL:DISULFIDE INTERCHANGE PROTEIN DSBE"/>
    <property type="match status" value="1"/>
</dbReference>